<name>E1ZKU3_CHLVA</name>
<dbReference type="PANTHER" id="PTHR11220">
    <property type="entry name" value="HEME-BINDING PROTEIN-RELATED"/>
    <property type="match status" value="1"/>
</dbReference>
<dbReference type="KEGG" id="cvr:CHLNCDRAFT_136684"/>
<comment type="similarity">
    <text evidence="1">Belongs to the HEBP family.</text>
</comment>
<dbReference type="InParanoid" id="E1ZKU3"/>
<evidence type="ECO:0000313" key="3">
    <source>
        <dbReference type="EMBL" id="EFN53550.1"/>
    </source>
</evidence>
<feature type="signal peptide" evidence="2">
    <location>
        <begin position="1"/>
        <end position="25"/>
    </location>
</feature>
<dbReference type="AlphaFoldDB" id="E1ZKU3"/>
<gene>
    <name evidence="3" type="ORF">CHLNCDRAFT_136684</name>
</gene>
<dbReference type="RefSeq" id="XP_005845652.1">
    <property type="nucleotide sequence ID" value="XM_005845590.1"/>
</dbReference>
<accession>E1ZKU3</accession>
<dbReference type="Gene3D" id="3.20.80.10">
    <property type="entry name" value="Regulatory factor, effector binding domain"/>
    <property type="match status" value="1"/>
</dbReference>
<dbReference type="EMBL" id="GL433851">
    <property type="protein sequence ID" value="EFN53550.1"/>
    <property type="molecule type" value="Genomic_DNA"/>
</dbReference>
<feature type="chain" id="PRO_5003156404" evidence="2">
    <location>
        <begin position="26"/>
        <end position="221"/>
    </location>
</feature>
<dbReference type="InterPro" id="IPR006917">
    <property type="entry name" value="SOUL_heme-bd"/>
</dbReference>
<dbReference type="Proteomes" id="UP000008141">
    <property type="component" value="Unassembled WGS sequence"/>
</dbReference>
<dbReference type="PANTHER" id="PTHR11220:SF1">
    <property type="entry name" value="HEME-BINDING PROTEIN 2"/>
    <property type="match status" value="1"/>
</dbReference>
<evidence type="ECO:0000256" key="1">
    <source>
        <dbReference type="ARBA" id="ARBA00009817"/>
    </source>
</evidence>
<dbReference type="OrthoDB" id="509787at2759"/>
<evidence type="ECO:0000256" key="2">
    <source>
        <dbReference type="SAM" id="SignalP"/>
    </source>
</evidence>
<sequence>MLAAHCPSAVLCLLLACTALTTAAAAGSSDAGSGRGSWRKPGFCGNMDCPEYTVWQKNFDFQVREYREAAWVAVNVSGVRYELAVKAALPLLSQYFWGANKEGLRLQETVPLVTHYRLDVHPHTGERRTYSVFWFIPYEYQAEPPEPSHPALWLYRSPANATMFVRMFGHHAREWRVPSGVLVASYNHPSKHHPHLPRRYHHSEVWMRGTFNKSAPPPPAR</sequence>
<proteinExistence type="inferred from homology"/>
<dbReference type="Pfam" id="PF04832">
    <property type="entry name" value="SOUL"/>
    <property type="match status" value="1"/>
</dbReference>
<dbReference type="GeneID" id="17352963"/>
<organism evidence="4">
    <name type="scientific">Chlorella variabilis</name>
    <name type="common">Green alga</name>
    <dbReference type="NCBI Taxonomy" id="554065"/>
    <lineage>
        <taxon>Eukaryota</taxon>
        <taxon>Viridiplantae</taxon>
        <taxon>Chlorophyta</taxon>
        <taxon>core chlorophytes</taxon>
        <taxon>Trebouxiophyceae</taxon>
        <taxon>Chlorellales</taxon>
        <taxon>Chlorellaceae</taxon>
        <taxon>Chlorella clade</taxon>
        <taxon>Chlorella</taxon>
    </lineage>
</organism>
<dbReference type="SUPFAM" id="SSF55136">
    <property type="entry name" value="Probable bacterial effector-binding domain"/>
    <property type="match status" value="1"/>
</dbReference>
<evidence type="ECO:0000313" key="4">
    <source>
        <dbReference type="Proteomes" id="UP000008141"/>
    </source>
</evidence>
<protein>
    <submittedName>
        <fullName evidence="3">Uncharacterized protein</fullName>
    </submittedName>
</protein>
<keyword evidence="4" id="KW-1185">Reference proteome</keyword>
<reference evidence="3 4" key="1">
    <citation type="journal article" date="2010" name="Plant Cell">
        <title>The Chlorella variabilis NC64A genome reveals adaptation to photosymbiosis, coevolution with viruses, and cryptic sex.</title>
        <authorList>
            <person name="Blanc G."/>
            <person name="Duncan G."/>
            <person name="Agarkova I."/>
            <person name="Borodovsky M."/>
            <person name="Gurnon J."/>
            <person name="Kuo A."/>
            <person name="Lindquist E."/>
            <person name="Lucas S."/>
            <person name="Pangilinan J."/>
            <person name="Polle J."/>
            <person name="Salamov A."/>
            <person name="Terry A."/>
            <person name="Yamada T."/>
            <person name="Dunigan D.D."/>
            <person name="Grigoriev I.V."/>
            <person name="Claverie J.M."/>
            <person name="Van Etten J.L."/>
        </authorList>
    </citation>
    <scope>NUCLEOTIDE SEQUENCE [LARGE SCALE GENOMIC DNA]</scope>
    <source>
        <strain evidence="3 4">NC64A</strain>
    </source>
</reference>
<keyword evidence="2" id="KW-0732">Signal</keyword>
<dbReference type="InterPro" id="IPR011256">
    <property type="entry name" value="Reg_factor_effector_dom_sf"/>
</dbReference>